<organism evidence="2">
    <name type="scientific">freshwater metagenome</name>
    <dbReference type="NCBI Taxonomy" id="449393"/>
    <lineage>
        <taxon>unclassified sequences</taxon>
        <taxon>metagenomes</taxon>
        <taxon>ecological metagenomes</taxon>
    </lineage>
</organism>
<name>A0A6J7KDU3_9ZZZZ</name>
<feature type="region of interest" description="Disordered" evidence="1">
    <location>
        <begin position="83"/>
        <end position="118"/>
    </location>
</feature>
<accession>A0A6J7KDU3</accession>
<reference evidence="2" key="1">
    <citation type="submission" date="2020-05" db="EMBL/GenBank/DDBJ databases">
        <authorList>
            <person name="Chiriac C."/>
            <person name="Salcher M."/>
            <person name="Ghai R."/>
            <person name="Kavagutti S V."/>
        </authorList>
    </citation>
    <scope>NUCLEOTIDE SEQUENCE</scope>
</reference>
<sequence length="200" mass="21586">MVQLASSRGFTLAFSPVHTDRGRPEIDVTYTEGNRPVQLRMRASGRSDPLAVRAHVDEDTPAIGRAWAAALIAFAALTSPKDLDQVRPRTTGPKPPAHPGRSGVSSRITDSERRLRSAPVTSRAFEPIGETARLMASYVVGHRRQLQPGQQPGDDALANAAAAGIVLRGGETWVTPHTRGADPNLRLHFTWNAPPILQTP</sequence>
<protein>
    <submittedName>
        <fullName evidence="2">Unannotated protein</fullName>
    </submittedName>
</protein>
<gene>
    <name evidence="2" type="ORF">UFOPK3564_03637</name>
</gene>
<evidence type="ECO:0000313" key="2">
    <source>
        <dbReference type="EMBL" id="CAB4953725.1"/>
    </source>
</evidence>
<dbReference type="AlphaFoldDB" id="A0A6J7KDU3"/>
<dbReference type="EMBL" id="CAFBMK010000372">
    <property type="protein sequence ID" value="CAB4953725.1"/>
    <property type="molecule type" value="Genomic_DNA"/>
</dbReference>
<evidence type="ECO:0000256" key="1">
    <source>
        <dbReference type="SAM" id="MobiDB-lite"/>
    </source>
</evidence>
<proteinExistence type="predicted"/>